<feature type="domain" description="N-acetyltransferase" evidence="1">
    <location>
        <begin position="5"/>
        <end position="148"/>
    </location>
</feature>
<evidence type="ECO:0000259" key="1">
    <source>
        <dbReference type="PROSITE" id="PS51186"/>
    </source>
</evidence>
<dbReference type="EMBL" id="CP029487">
    <property type="protein sequence ID" value="QCT71742.1"/>
    <property type="molecule type" value="Genomic_DNA"/>
</dbReference>
<dbReference type="Proteomes" id="UP000218387">
    <property type="component" value="Chromosome"/>
</dbReference>
<sequence length="151" mass="16641">MFSNLTLRKIIAYGSEDYDQALALRDSLLRRPLGLSLYDEDLSGEKDAYHLGIFKGPELAAVLVLIPKDSATLQMRQVAVSQPLQGQHLGAKLVAFAESFAATQGFTRIVLNARQTAEAFYHKQGYTTVSEPFVELGIGHVKMEKALSIEN</sequence>
<dbReference type="Pfam" id="PF13673">
    <property type="entry name" value="Acetyltransf_10"/>
    <property type="match status" value="1"/>
</dbReference>
<dbReference type="PROSITE" id="PS51186">
    <property type="entry name" value="GNAT"/>
    <property type="match status" value="1"/>
</dbReference>
<proteinExistence type="predicted"/>
<dbReference type="GO" id="GO:0016747">
    <property type="term" value="F:acyltransferase activity, transferring groups other than amino-acyl groups"/>
    <property type="evidence" value="ECO:0007669"/>
    <property type="project" value="InterPro"/>
</dbReference>
<reference evidence="2 3" key="1">
    <citation type="submission" date="2018-05" db="EMBL/GenBank/DDBJ databases">
        <title>Genome comparison of Eubacterium sp.</title>
        <authorList>
            <person name="Feng Y."/>
            <person name="Sanchez-Andrea I."/>
            <person name="Stams A.J.M."/>
            <person name="De Vos W.M."/>
        </authorList>
    </citation>
    <scope>NUCLEOTIDE SEQUENCE [LARGE SCALE GENOMIC DNA]</scope>
    <source>
        <strain evidence="2 3">YI</strain>
    </source>
</reference>
<dbReference type="KEGG" id="emt:CPZ25_010520"/>
<dbReference type="Gene3D" id="3.40.630.30">
    <property type="match status" value="1"/>
</dbReference>
<evidence type="ECO:0000313" key="2">
    <source>
        <dbReference type="EMBL" id="QCT71742.1"/>
    </source>
</evidence>
<dbReference type="InterPro" id="IPR016181">
    <property type="entry name" value="Acyl_CoA_acyltransferase"/>
</dbReference>
<accession>A0A4P9CAK2</accession>
<dbReference type="AlphaFoldDB" id="A0A4P9CAK2"/>
<organism evidence="2 3">
    <name type="scientific">Eubacterium maltosivorans</name>
    <dbReference type="NCBI Taxonomy" id="2041044"/>
    <lineage>
        <taxon>Bacteria</taxon>
        <taxon>Bacillati</taxon>
        <taxon>Bacillota</taxon>
        <taxon>Clostridia</taxon>
        <taxon>Eubacteriales</taxon>
        <taxon>Eubacteriaceae</taxon>
        <taxon>Eubacterium</taxon>
    </lineage>
</organism>
<gene>
    <name evidence="2" type="ORF">CPZ25_010520</name>
</gene>
<dbReference type="InterPro" id="IPR000182">
    <property type="entry name" value="GNAT_dom"/>
</dbReference>
<dbReference type="CDD" id="cd04301">
    <property type="entry name" value="NAT_SF"/>
    <property type="match status" value="1"/>
</dbReference>
<keyword evidence="3" id="KW-1185">Reference proteome</keyword>
<dbReference type="RefSeq" id="WP_058693413.1">
    <property type="nucleotide sequence ID" value="NZ_CP029487.1"/>
</dbReference>
<dbReference type="SUPFAM" id="SSF55729">
    <property type="entry name" value="Acyl-CoA N-acyltransferases (Nat)"/>
    <property type="match status" value="1"/>
</dbReference>
<keyword evidence="2" id="KW-0808">Transferase</keyword>
<name>A0A4P9CAK2_EUBML</name>
<evidence type="ECO:0000313" key="3">
    <source>
        <dbReference type="Proteomes" id="UP000218387"/>
    </source>
</evidence>
<protein>
    <submittedName>
        <fullName evidence="2">GNAT family N-acetyltransferase</fullName>
    </submittedName>
</protein>